<dbReference type="RefSeq" id="WP_173041273.1">
    <property type="nucleotide sequence ID" value="NZ_AP022870.1"/>
</dbReference>
<accession>A0A6F8Y5Z7</accession>
<organism evidence="6 7">
    <name type="scientific">Phytohabitans flavus</name>
    <dbReference type="NCBI Taxonomy" id="1076124"/>
    <lineage>
        <taxon>Bacteria</taxon>
        <taxon>Bacillati</taxon>
        <taxon>Actinomycetota</taxon>
        <taxon>Actinomycetes</taxon>
        <taxon>Micromonosporales</taxon>
        <taxon>Micromonosporaceae</taxon>
    </lineage>
</organism>
<name>A0A6F8Y5Z7_9ACTN</name>
<dbReference type="PROSITE" id="PS00211">
    <property type="entry name" value="ABC_TRANSPORTER_1"/>
    <property type="match status" value="1"/>
</dbReference>
<evidence type="ECO:0000256" key="3">
    <source>
        <dbReference type="ARBA" id="ARBA00022840"/>
    </source>
</evidence>
<feature type="region of interest" description="Disordered" evidence="4">
    <location>
        <begin position="248"/>
        <end position="273"/>
    </location>
</feature>
<keyword evidence="2" id="KW-0547">Nucleotide-binding</keyword>
<feature type="domain" description="ABC transporter" evidence="5">
    <location>
        <begin position="2"/>
        <end position="233"/>
    </location>
</feature>
<reference evidence="6 7" key="1">
    <citation type="submission" date="2020-03" db="EMBL/GenBank/DDBJ databases">
        <title>Whole genome shotgun sequence of Phytohabitans flavus NBRC 107702.</title>
        <authorList>
            <person name="Komaki H."/>
            <person name="Tamura T."/>
        </authorList>
    </citation>
    <scope>NUCLEOTIDE SEQUENCE [LARGE SCALE GENOMIC DNA]</scope>
    <source>
        <strain evidence="6 7">NBRC 107702</strain>
    </source>
</reference>
<evidence type="ECO:0000259" key="5">
    <source>
        <dbReference type="PROSITE" id="PS50893"/>
    </source>
</evidence>
<dbReference type="CDD" id="cd03293">
    <property type="entry name" value="ABC_NrtD_SsuB_transporters"/>
    <property type="match status" value="1"/>
</dbReference>
<dbReference type="SMART" id="SM00382">
    <property type="entry name" value="AAA"/>
    <property type="match status" value="1"/>
</dbReference>
<dbReference type="Proteomes" id="UP000502508">
    <property type="component" value="Chromosome"/>
</dbReference>
<keyword evidence="7" id="KW-1185">Reference proteome</keyword>
<evidence type="ECO:0000313" key="6">
    <source>
        <dbReference type="EMBL" id="BCB81408.1"/>
    </source>
</evidence>
<protein>
    <submittedName>
        <fullName evidence="6">ABC transporter ATP-binding protein</fullName>
    </submittedName>
</protein>
<dbReference type="PROSITE" id="PS50893">
    <property type="entry name" value="ABC_TRANSPORTER_2"/>
    <property type="match status" value="1"/>
</dbReference>
<keyword evidence="1" id="KW-0813">Transport</keyword>
<keyword evidence="3 6" id="KW-0067">ATP-binding</keyword>
<evidence type="ECO:0000256" key="2">
    <source>
        <dbReference type="ARBA" id="ARBA00022741"/>
    </source>
</evidence>
<evidence type="ECO:0000313" key="7">
    <source>
        <dbReference type="Proteomes" id="UP000502508"/>
    </source>
</evidence>
<dbReference type="GO" id="GO:0005524">
    <property type="term" value="F:ATP binding"/>
    <property type="evidence" value="ECO:0007669"/>
    <property type="project" value="UniProtKB-KW"/>
</dbReference>
<dbReference type="KEGG" id="pfla:Pflav_078180"/>
<dbReference type="SUPFAM" id="SSF52540">
    <property type="entry name" value="P-loop containing nucleoside triphosphate hydrolases"/>
    <property type="match status" value="1"/>
</dbReference>
<evidence type="ECO:0000256" key="1">
    <source>
        <dbReference type="ARBA" id="ARBA00022448"/>
    </source>
</evidence>
<reference evidence="6 7" key="2">
    <citation type="submission" date="2020-03" db="EMBL/GenBank/DDBJ databases">
        <authorList>
            <person name="Ichikawa N."/>
            <person name="Kimura A."/>
            <person name="Kitahashi Y."/>
            <person name="Uohara A."/>
        </authorList>
    </citation>
    <scope>NUCLEOTIDE SEQUENCE [LARGE SCALE GENOMIC DNA]</scope>
    <source>
        <strain evidence="6 7">NBRC 107702</strain>
    </source>
</reference>
<evidence type="ECO:0000256" key="4">
    <source>
        <dbReference type="SAM" id="MobiDB-lite"/>
    </source>
</evidence>
<dbReference type="InterPro" id="IPR050166">
    <property type="entry name" value="ABC_transporter_ATP-bind"/>
</dbReference>
<dbReference type="EMBL" id="AP022870">
    <property type="protein sequence ID" value="BCB81408.1"/>
    <property type="molecule type" value="Genomic_DNA"/>
</dbReference>
<dbReference type="PANTHER" id="PTHR42788">
    <property type="entry name" value="TAURINE IMPORT ATP-BINDING PROTEIN-RELATED"/>
    <property type="match status" value="1"/>
</dbReference>
<dbReference type="InterPro" id="IPR003593">
    <property type="entry name" value="AAA+_ATPase"/>
</dbReference>
<dbReference type="GO" id="GO:0016887">
    <property type="term" value="F:ATP hydrolysis activity"/>
    <property type="evidence" value="ECO:0007669"/>
    <property type="project" value="InterPro"/>
</dbReference>
<dbReference type="PANTHER" id="PTHR42788:SF13">
    <property type="entry name" value="ALIPHATIC SULFONATES IMPORT ATP-BINDING PROTEIN SSUB"/>
    <property type="match status" value="1"/>
</dbReference>
<dbReference type="InterPro" id="IPR027417">
    <property type="entry name" value="P-loop_NTPase"/>
</dbReference>
<dbReference type="AlphaFoldDB" id="A0A6F8Y5Z7"/>
<sequence>MIRLAGVSQTFQARSGAVEALRNINLTAAEGEFIAIIGRSGCGKSTLLRLIAGLIAPTVGEVSVGGTPVTKPRKDIAMMFQRPALLPWRSVLDNVLLPVEMFGWKRSEHRKRAEELLDMVGLAGFHRKQPHELSGGMQQRVALCRALIQRPKVMLMDEPFSALDALTREELSTELQRVHMDLGATTVFVTHSIDEAVLLADRVVVLSPRPGRLRRIVEVKIPRPRSLGHNAYLDEVARCSAELHELLLTPDGPPEAPEAHPVPSQAKRPRQKV</sequence>
<dbReference type="Gene3D" id="3.40.50.300">
    <property type="entry name" value="P-loop containing nucleotide triphosphate hydrolases"/>
    <property type="match status" value="1"/>
</dbReference>
<proteinExistence type="predicted"/>
<dbReference type="InterPro" id="IPR017871">
    <property type="entry name" value="ABC_transporter-like_CS"/>
</dbReference>
<gene>
    <name evidence="6" type="ORF">Pflav_078180</name>
</gene>
<dbReference type="Pfam" id="PF00005">
    <property type="entry name" value="ABC_tran"/>
    <property type="match status" value="1"/>
</dbReference>
<dbReference type="InterPro" id="IPR003439">
    <property type="entry name" value="ABC_transporter-like_ATP-bd"/>
</dbReference>